<gene>
    <name evidence="3" type="ORF">KPH14_006664</name>
</gene>
<dbReference type="SUPFAM" id="SSF54236">
    <property type="entry name" value="Ubiquitin-like"/>
    <property type="match status" value="1"/>
</dbReference>
<feature type="domain" description="PI3K-ABD" evidence="2">
    <location>
        <begin position="17"/>
        <end position="106"/>
    </location>
</feature>
<reference evidence="3" key="2">
    <citation type="journal article" date="2023" name="Commun. Biol.">
        <title>Intrasexual cuticular hydrocarbon dimorphism in a wasp sheds light on hydrocarbon biosynthesis genes in Hymenoptera.</title>
        <authorList>
            <person name="Moris V.C."/>
            <person name="Podsiadlowski L."/>
            <person name="Martin S."/>
            <person name="Oeyen J.P."/>
            <person name="Donath A."/>
            <person name="Petersen M."/>
            <person name="Wilbrandt J."/>
            <person name="Misof B."/>
            <person name="Liedtke D."/>
            <person name="Thamm M."/>
            <person name="Scheiner R."/>
            <person name="Schmitt T."/>
            <person name="Niehuis O."/>
        </authorList>
    </citation>
    <scope>NUCLEOTIDE SEQUENCE</scope>
    <source>
        <strain evidence="3">GBR_01_08_01A</strain>
    </source>
</reference>
<organism evidence="3 4">
    <name type="scientific">Odynerus spinipes</name>
    <dbReference type="NCBI Taxonomy" id="1348599"/>
    <lineage>
        <taxon>Eukaryota</taxon>
        <taxon>Metazoa</taxon>
        <taxon>Ecdysozoa</taxon>
        <taxon>Arthropoda</taxon>
        <taxon>Hexapoda</taxon>
        <taxon>Insecta</taxon>
        <taxon>Pterygota</taxon>
        <taxon>Neoptera</taxon>
        <taxon>Endopterygota</taxon>
        <taxon>Hymenoptera</taxon>
        <taxon>Apocrita</taxon>
        <taxon>Aculeata</taxon>
        <taxon>Vespoidea</taxon>
        <taxon>Vespidae</taxon>
        <taxon>Eumeninae</taxon>
        <taxon>Odynerus</taxon>
    </lineage>
</organism>
<dbReference type="PROSITE" id="PS51544">
    <property type="entry name" value="PI3K_ABD"/>
    <property type="match status" value="1"/>
</dbReference>
<name>A0AAD9VRE5_9HYME</name>
<dbReference type="InterPro" id="IPR003113">
    <property type="entry name" value="PI3K_ABD"/>
</dbReference>
<evidence type="ECO:0000256" key="1">
    <source>
        <dbReference type="PROSITE-ProRule" id="PRU00877"/>
    </source>
</evidence>
<evidence type="ECO:0000313" key="4">
    <source>
        <dbReference type="Proteomes" id="UP001258017"/>
    </source>
</evidence>
<comment type="caution">
    <text evidence="3">The sequence shown here is derived from an EMBL/GenBank/DDBJ whole genome shotgun (WGS) entry which is preliminary data.</text>
</comment>
<accession>A0AAD9VRE5</accession>
<dbReference type="EMBL" id="JAIFRP010000026">
    <property type="protein sequence ID" value="KAK2584253.1"/>
    <property type="molecule type" value="Genomic_DNA"/>
</dbReference>
<reference evidence="3" key="1">
    <citation type="submission" date="2021-08" db="EMBL/GenBank/DDBJ databases">
        <authorList>
            <person name="Misof B."/>
            <person name="Oliver O."/>
            <person name="Podsiadlowski L."/>
            <person name="Donath A."/>
            <person name="Peters R."/>
            <person name="Mayer C."/>
            <person name="Rust J."/>
            <person name="Gunkel S."/>
            <person name="Lesny P."/>
            <person name="Martin S."/>
            <person name="Oeyen J.P."/>
            <person name="Petersen M."/>
            <person name="Panagiotis P."/>
            <person name="Wilbrandt J."/>
            <person name="Tanja T."/>
        </authorList>
    </citation>
    <scope>NUCLEOTIDE SEQUENCE</scope>
    <source>
        <strain evidence="3">GBR_01_08_01A</strain>
        <tissue evidence="3">Thorax + abdomen</tissue>
    </source>
</reference>
<dbReference type="Gene3D" id="3.10.20.770">
    <property type="match status" value="1"/>
</dbReference>
<dbReference type="InterPro" id="IPR029071">
    <property type="entry name" value="Ubiquitin-like_domsf"/>
</dbReference>
<dbReference type="Proteomes" id="UP001258017">
    <property type="component" value="Unassembled WGS sequence"/>
</dbReference>
<sequence length="213" mass="24491">MVHVPIAYTYNFWAKTPTEVIELTCLMPNGVVVPLDTNRNATLAEIKEDLWDEASKYPLHGILKDAQSYVFSCINSNAEAEELRDETRRLCDIKPFCSVLKVIEREGIKSDRNLDAQIGHIIGKGLHEFTALKNSEVNDFRWKMRVLGDEVALARQKKSWVEKVQYQYPSRLAPTSAIPKNIEYRLKDGNLVLVTKFRNTEVFIFYIIKISIV</sequence>
<dbReference type="Pfam" id="PF02192">
    <property type="entry name" value="PI3K_p85B"/>
    <property type="match status" value="1"/>
</dbReference>
<evidence type="ECO:0000259" key="2">
    <source>
        <dbReference type="PROSITE" id="PS51544"/>
    </source>
</evidence>
<comment type="similarity">
    <text evidence="1">Belongs to the PI3/PI4-kinase family.</text>
</comment>
<evidence type="ECO:0000313" key="3">
    <source>
        <dbReference type="EMBL" id="KAK2584253.1"/>
    </source>
</evidence>
<keyword evidence="4" id="KW-1185">Reference proteome</keyword>
<proteinExistence type="inferred from homology"/>
<protein>
    <recommendedName>
        <fullName evidence="2">PI3K-ABD domain-containing protein</fullName>
    </recommendedName>
</protein>
<dbReference type="AlphaFoldDB" id="A0AAD9VRE5"/>
<dbReference type="SMART" id="SM00143">
    <property type="entry name" value="PI3K_p85B"/>
    <property type="match status" value="1"/>
</dbReference>